<name>A0A815XPL3_9BILA</name>
<comment type="subcellular location">
    <subcellularLocation>
        <location evidence="1">Nucleus</location>
    </subcellularLocation>
</comment>
<dbReference type="GO" id="GO:0005634">
    <property type="term" value="C:nucleus"/>
    <property type="evidence" value="ECO:0007669"/>
    <property type="project" value="UniProtKB-SubCell"/>
</dbReference>
<keyword evidence="3" id="KW-0863">Zinc-finger</keyword>
<protein>
    <submittedName>
        <fullName evidence="6">Uncharacterized protein</fullName>
    </submittedName>
</protein>
<evidence type="ECO:0000256" key="2">
    <source>
        <dbReference type="ARBA" id="ARBA00022723"/>
    </source>
</evidence>
<dbReference type="EMBL" id="CAJNOQ010028271">
    <property type="protein sequence ID" value="CAF1560112.1"/>
    <property type="molecule type" value="Genomic_DNA"/>
</dbReference>
<evidence type="ECO:0000256" key="3">
    <source>
        <dbReference type="ARBA" id="ARBA00022771"/>
    </source>
</evidence>
<accession>A0A815XPL3</accession>
<sequence>MAGRRVFGKRSCGNGYSGDLRFPEIKDILLGIGYTPPHRNSVQKSLKHLRRKHHDQLIEHLKNIQSLSITTDFWTNRALESFLCITGHFLDENFKSESIILSFSSYKHRHVSANIAQSIINRLKELGVYEKLHSITCDGAANMTNACNQISTEIPRLWCIAHRLHLVICNALGFWMKAKKSTDDIIMDILENSDGNGDAEEEDETGIY</sequence>
<dbReference type="PANTHER" id="PTHR46481:SF10">
    <property type="entry name" value="ZINC FINGER BED DOMAIN-CONTAINING PROTEIN 39"/>
    <property type="match status" value="1"/>
</dbReference>
<evidence type="ECO:0000313" key="6">
    <source>
        <dbReference type="EMBL" id="CAF1560112.1"/>
    </source>
</evidence>
<dbReference type="InterPro" id="IPR052035">
    <property type="entry name" value="ZnF_BED_domain_contain"/>
</dbReference>
<dbReference type="Proteomes" id="UP000663829">
    <property type="component" value="Unassembled WGS sequence"/>
</dbReference>
<evidence type="ECO:0000313" key="8">
    <source>
        <dbReference type="Proteomes" id="UP000663829"/>
    </source>
</evidence>
<evidence type="ECO:0000313" key="7">
    <source>
        <dbReference type="EMBL" id="CAF4421527.1"/>
    </source>
</evidence>
<keyword evidence="4" id="KW-0862">Zinc</keyword>
<dbReference type="EMBL" id="CAJOBC010094014">
    <property type="protein sequence ID" value="CAF4421527.1"/>
    <property type="molecule type" value="Genomic_DNA"/>
</dbReference>
<dbReference type="GO" id="GO:0008270">
    <property type="term" value="F:zinc ion binding"/>
    <property type="evidence" value="ECO:0007669"/>
    <property type="project" value="UniProtKB-KW"/>
</dbReference>
<evidence type="ECO:0000256" key="4">
    <source>
        <dbReference type="ARBA" id="ARBA00022833"/>
    </source>
</evidence>
<comment type="caution">
    <text evidence="6">The sequence shown here is derived from an EMBL/GenBank/DDBJ whole genome shotgun (WGS) entry which is preliminary data.</text>
</comment>
<keyword evidence="8" id="KW-1185">Reference proteome</keyword>
<dbReference type="PANTHER" id="PTHR46481">
    <property type="entry name" value="ZINC FINGER BED DOMAIN-CONTAINING PROTEIN 4"/>
    <property type="match status" value="1"/>
</dbReference>
<dbReference type="InterPro" id="IPR012337">
    <property type="entry name" value="RNaseH-like_sf"/>
</dbReference>
<gene>
    <name evidence="6" type="ORF">GPM918_LOCUS39711</name>
    <name evidence="7" type="ORF">SRO942_LOCUS40607</name>
</gene>
<evidence type="ECO:0000256" key="5">
    <source>
        <dbReference type="ARBA" id="ARBA00023242"/>
    </source>
</evidence>
<dbReference type="OrthoDB" id="1607513at2759"/>
<proteinExistence type="predicted"/>
<keyword evidence="5" id="KW-0539">Nucleus</keyword>
<dbReference type="Proteomes" id="UP000681722">
    <property type="component" value="Unassembled WGS sequence"/>
</dbReference>
<dbReference type="AlphaFoldDB" id="A0A815XPL3"/>
<reference evidence="6" key="1">
    <citation type="submission" date="2021-02" db="EMBL/GenBank/DDBJ databases">
        <authorList>
            <person name="Nowell W R."/>
        </authorList>
    </citation>
    <scope>NUCLEOTIDE SEQUENCE</scope>
</reference>
<keyword evidence="2" id="KW-0479">Metal-binding</keyword>
<evidence type="ECO:0000256" key="1">
    <source>
        <dbReference type="ARBA" id="ARBA00004123"/>
    </source>
</evidence>
<dbReference type="SUPFAM" id="SSF53098">
    <property type="entry name" value="Ribonuclease H-like"/>
    <property type="match status" value="1"/>
</dbReference>
<organism evidence="6 8">
    <name type="scientific">Didymodactylos carnosus</name>
    <dbReference type="NCBI Taxonomy" id="1234261"/>
    <lineage>
        <taxon>Eukaryota</taxon>
        <taxon>Metazoa</taxon>
        <taxon>Spiralia</taxon>
        <taxon>Gnathifera</taxon>
        <taxon>Rotifera</taxon>
        <taxon>Eurotatoria</taxon>
        <taxon>Bdelloidea</taxon>
        <taxon>Philodinida</taxon>
        <taxon>Philodinidae</taxon>
        <taxon>Didymodactylos</taxon>
    </lineage>
</organism>